<protein>
    <submittedName>
        <fullName evidence="2">Uncharacterized protein</fullName>
    </submittedName>
</protein>
<name>A0ABR4CC40_9HELO</name>
<evidence type="ECO:0000256" key="1">
    <source>
        <dbReference type="SAM" id="MobiDB-lite"/>
    </source>
</evidence>
<dbReference type="Proteomes" id="UP001595075">
    <property type="component" value="Unassembled WGS sequence"/>
</dbReference>
<sequence>MASPSSTQEAPLLSFLSLTRSCYAQEGIQTYYQRLSLPESADTMLTRDIAAYELYLDQQGAYTELAQFLGLCHRIREAGQEYDFSSPSQLLSDATPSFSTWRSETSQLGRAYQYPLMYDTYAKCISSIATPLTVAAYISSRELITEGDRRWLYGLSRHDLPLDITRLHLKRKLIRHVLESAQSLNVEGWIELFKTIQTCLTKRLVSISVFLARDVKLSMRGHQLLDDDLMRANGIISCFWESTSASHNVPLPVSPAPSTESESDSATESNQEEEGEESNPPLSRHEWRQLALEIEAEHDRGRTAEEFLHQWREDLVQELQCEELSDEEDENPRIRRLDAENADNAFLSGVLAGSSV</sequence>
<reference evidence="2 3" key="1">
    <citation type="journal article" date="2024" name="Commun. Biol.">
        <title>Comparative genomic analysis of thermophilic fungi reveals convergent evolutionary adaptations and gene losses.</title>
        <authorList>
            <person name="Steindorff A.S."/>
            <person name="Aguilar-Pontes M.V."/>
            <person name="Robinson A.J."/>
            <person name="Andreopoulos B."/>
            <person name="LaButti K."/>
            <person name="Kuo A."/>
            <person name="Mondo S."/>
            <person name="Riley R."/>
            <person name="Otillar R."/>
            <person name="Haridas S."/>
            <person name="Lipzen A."/>
            <person name="Grimwood J."/>
            <person name="Schmutz J."/>
            <person name="Clum A."/>
            <person name="Reid I.D."/>
            <person name="Moisan M.C."/>
            <person name="Butler G."/>
            <person name="Nguyen T.T.M."/>
            <person name="Dewar K."/>
            <person name="Conant G."/>
            <person name="Drula E."/>
            <person name="Henrissat B."/>
            <person name="Hansel C."/>
            <person name="Singer S."/>
            <person name="Hutchinson M.I."/>
            <person name="de Vries R.P."/>
            <person name="Natvig D.O."/>
            <person name="Powell A.J."/>
            <person name="Tsang A."/>
            <person name="Grigoriev I.V."/>
        </authorList>
    </citation>
    <scope>NUCLEOTIDE SEQUENCE [LARGE SCALE GENOMIC DNA]</scope>
    <source>
        <strain evidence="2 3">CBS 494.80</strain>
    </source>
</reference>
<organism evidence="2 3">
    <name type="scientific">Oculimacula yallundae</name>
    <dbReference type="NCBI Taxonomy" id="86028"/>
    <lineage>
        <taxon>Eukaryota</taxon>
        <taxon>Fungi</taxon>
        <taxon>Dikarya</taxon>
        <taxon>Ascomycota</taxon>
        <taxon>Pezizomycotina</taxon>
        <taxon>Leotiomycetes</taxon>
        <taxon>Helotiales</taxon>
        <taxon>Ploettnerulaceae</taxon>
        <taxon>Oculimacula</taxon>
    </lineage>
</organism>
<feature type="region of interest" description="Disordered" evidence="1">
    <location>
        <begin position="249"/>
        <end position="284"/>
    </location>
</feature>
<comment type="caution">
    <text evidence="2">The sequence shown here is derived from an EMBL/GenBank/DDBJ whole genome shotgun (WGS) entry which is preliminary data.</text>
</comment>
<gene>
    <name evidence="2" type="ORF">VTL71DRAFT_1928</name>
</gene>
<accession>A0ABR4CC40</accession>
<feature type="compositionally biased region" description="Acidic residues" evidence="1">
    <location>
        <begin position="261"/>
        <end position="277"/>
    </location>
</feature>
<proteinExistence type="predicted"/>
<evidence type="ECO:0000313" key="3">
    <source>
        <dbReference type="Proteomes" id="UP001595075"/>
    </source>
</evidence>
<dbReference type="EMBL" id="JAZHXI010000010">
    <property type="protein sequence ID" value="KAL2067503.1"/>
    <property type="molecule type" value="Genomic_DNA"/>
</dbReference>
<evidence type="ECO:0000313" key="2">
    <source>
        <dbReference type="EMBL" id="KAL2067503.1"/>
    </source>
</evidence>
<keyword evidence="3" id="KW-1185">Reference proteome</keyword>